<dbReference type="Proteomes" id="UP001319921">
    <property type="component" value="Chromosome"/>
</dbReference>
<dbReference type="RefSeq" id="WP_229569970.1">
    <property type="nucleotide sequence ID" value="NZ_AP025226.1"/>
</dbReference>
<organism evidence="1 2">
    <name type="scientific">Saccharolobus caldissimus</name>
    <dbReference type="NCBI Taxonomy" id="1702097"/>
    <lineage>
        <taxon>Archaea</taxon>
        <taxon>Thermoproteota</taxon>
        <taxon>Thermoprotei</taxon>
        <taxon>Sulfolobales</taxon>
        <taxon>Sulfolobaceae</taxon>
        <taxon>Saccharolobus</taxon>
    </lineage>
</organism>
<reference evidence="1 2" key="1">
    <citation type="journal article" date="2022" name="Microbiol. Resour. Announc.">
        <title>Complete Genome Sequence of the Hyperthermophilic and Acidophilic Archaeon Saccharolobus caldissimus Strain HS-3T.</title>
        <authorList>
            <person name="Sakai H.D."/>
            <person name="Kurosawa N."/>
        </authorList>
    </citation>
    <scope>NUCLEOTIDE SEQUENCE [LARGE SCALE GENOMIC DNA]</scope>
    <source>
        <strain evidence="1 2">JCM32116</strain>
    </source>
</reference>
<accession>A0AAQ4CUV4</accession>
<dbReference type="KEGG" id="scas:SACC_26020"/>
<name>A0AAQ4CUV4_9CREN</name>
<keyword evidence="2" id="KW-1185">Reference proteome</keyword>
<dbReference type="GeneID" id="68867320"/>
<gene>
    <name evidence="1" type="ORF">SACC_26020</name>
</gene>
<protein>
    <submittedName>
        <fullName evidence="1">Uncharacterized protein</fullName>
    </submittedName>
</protein>
<dbReference type="EMBL" id="AP025226">
    <property type="protein sequence ID" value="BDB99585.1"/>
    <property type="molecule type" value="Genomic_DNA"/>
</dbReference>
<sequence>MINLNIDTLLSLVDLDVDDAYLNPLLKIMLQKGNLLCENIKLLQSKLPCLNTSQQLRVLDYLLFMYKKIKKFTIPRVPCSFKDVLYSITILSLNPEILKLYEETKVCDEKLSILSKFVNNLEDVILDSRLIDFMRKSVSDNGLDEAHLDLLILLEFILRLRREGYYARLSYFYGELILDTNADFSTRLRDEVVDEYKSYGRLRFRND</sequence>
<evidence type="ECO:0000313" key="1">
    <source>
        <dbReference type="EMBL" id="BDB99585.1"/>
    </source>
</evidence>
<evidence type="ECO:0000313" key="2">
    <source>
        <dbReference type="Proteomes" id="UP001319921"/>
    </source>
</evidence>
<dbReference type="AlphaFoldDB" id="A0AAQ4CUV4"/>
<proteinExistence type="predicted"/>